<feature type="binding site" evidence="9 11">
    <location>
        <position position="197"/>
    </location>
    <ligand>
        <name>substrate</name>
    </ligand>
</feature>
<evidence type="ECO:0000256" key="9">
    <source>
        <dbReference type="HAMAP-Rule" id="MF_01200"/>
    </source>
</evidence>
<dbReference type="Pfam" id="PF00215">
    <property type="entry name" value="OMPdecase"/>
    <property type="match status" value="1"/>
</dbReference>
<keyword evidence="4 9" id="KW-0210">Decarboxylase</keyword>
<evidence type="ECO:0000256" key="4">
    <source>
        <dbReference type="ARBA" id="ARBA00022793"/>
    </source>
</evidence>
<dbReference type="KEGG" id="pace:A6070_12175"/>
<dbReference type="CDD" id="cd04725">
    <property type="entry name" value="OMP_decarboxylase_like"/>
    <property type="match status" value="1"/>
</dbReference>
<dbReference type="InterPro" id="IPR011060">
    <property type="entry name" value="RibuloseP-bd_barrel"/>
</dbReference>
<proteinExistence type="inferred from homology"/>
<evidence type="ECO:0000256" key="11">
    <source>
        <dbReference type="PIRSR" id="PIRSR614732-2"/>
    </source>
</evidence>
<evidence type="ECO:0000256" key="12">
    <source>
        <dbReference type="RuleBase" id="RU000512"/>
    </source>
</evidence>
<feature type="domain" description="Orotidine 5'-phosphate decarboxylase" evidence="13">
    <location>
        <begin position="8"/>
        <end position="233"/>
    </location>
</feature>
<dbReference type="InterPro" id="IPR014732">
    <property type="entry name" value="OMPdecase"/>
</dbReference>
<name>A0A1L3GE42_SYNAC</name>
<dbReference type="SMART" id="SM00934">
    <property type="entry name" value="OMPdecase"/>
    <property type="match status" value="1"/>
</dbReference>
<feature type="binding site" evidence="9 11">
    <location>
        <position position="217"/>
    </location>
    <ligand>
        <name>substrate</name>
    </ligand>
</feature>
<dbReference type="STRING" id="29542.A6070_12175"/>
<evidence type="ECO:0000256" key="7">
    <source>
        <dbReference type="ARBA" id="ARBA00049157"/>
    </source>
</evidence>
<dbReference type="UniPathway" id="UPA00070">
    <property type="reaction ID" value="UER00120"/>
</dbReference>
<evidence type="ECO:0000256" key="2">
    <source>
        <dbReference type="ARBA" id="ARBA00004861"/>
    </source>
</evidence>
<dbReference type="SUPFAM" id="SSF51366">
    <property type="entry name" value="Ribulose-phoshate binding barrel"/>
    <property type="match status" value="1"/>
</dbReference>
<feature type="active site" description="For OMPdecase activity" evidence="10">
    <location>
        <position position="68"/>
    </location>
</feature>
<evidence type="ECO:0000256" key="6">
    <source>
        <dbReference type="ARBA" id="ARBA00023239"/>
    </source>
</evidence>
<dbReference type="InterPro" id="IPR001754">
    <property type="entry name" value="OMPdeCOase_dom"/>
</dbReference>
<comment type="subunit">
    <text evidence="3 9">Homodimer.</text>
</comment>
<dbReference type="PANTHER" id="PTHR32119:SF2">
    <property type="entry name" value="OROTIDINE 5'-PHOSPHATE DECARBOXYLASE"/>
    <property type="match status" value="1"/>
</dbReference>
<keyword evidence="15" id="KW-1185">Reference proteome</keyword>
<dbReference type="FunFam" id="3.20.20.70:FF:000015">
    <property type="entry name" value="Orotidine 5'-phosphate decarboxylase"/>
    <property type="match status" value="1"/>
</dbReference>
<dbReference type="OrthoDB" id="9806203at2"/>
<keyword evidence="5 9" id="KW-0665">Pyrimidine biosynthesis</keyword>
<evidence type="ECO:0000256" key="8">
    <source>
        <dbReference type="ARBA" id="ARBA00061012"/>
    </source>
</evidence>
<dbReference type="GO" id="GO:0005829">
    <property type="term" value="C:cytosol"/>
    <property type="evidence" value="ECO:0007669"/>
    <property type="project" value="TreeGrafter"/>
</dbReference>
<feature type="binding site" evidence="9 11">
    <location>
        <position position="218"/>
    </location>
    <ligand>
        <name>substrate</name>
    </ligand>
</feature>
<protein>
    <recommendedName>
        <fullName evidence="9">Orotidine 5'-phosphate decarboxylase</fullName>
        <ecNumber evidence="9">4.1.1.23</ecNumber>
    </recommendedName>
    <alternativeName>
        <fullName evidence="9">OMP decarboxylase</fullName>
        <shortName evidence="9">OMPDCase</shortName>
        <shortName evidence="9">OMPdecase</shortName>
    </alternativeName>
</protein>
<evidence type="ECO:0000256" key="10">
    <source>
        <dbReference type="PIRSR" id="PIRSR614732-1"/>
    </source>
</evidence>
<dbReference type="InterPro" id="IPR018089">
    <property type="entry name" value="OMPdecase_AS"/>
</dbReference>
<sequence length="244" mass="25976">MQAEARKRLIFALDVESRVAAEEWVRRLRGKVGIFKVGKQLFTRCGPDVVRMVQDHDGEVFLDLKFHDIPNTVAKAAVEACRLGVRMFNVHALGGRAMMTEAAQAVRECHAAGEGASPLLLGVTILTSADDQALREVGIDRPVAEMVPRLAALASSSGLDGVVASPREVGLIRHACGSDFTIVTPGVRPCFAESNDQQRIMTPAQAIEAGSDFLVVGRPIAAAADPVVAAQLIVEEMAAALAKD</sequence>
<organism evidence="14 15">
    <name type="scientific">Syntrophotalea acetylenica</name>
    <name type="common">Pelobacter acetylenicus</name>
    <dbReference type="NCBI Taxonomy" id="29542"/>
    <lineage>
        <taxon>Bacteria</taxon>
        <taxon>Pseudomonadati</taxon>
        <taxon>Thermodesulfobacteriota</taxon>
        <taxon>Desulfuromonadia</taxon>
        <taxon>Desulfuromonadales</taxon>
        <taxon>Syntrophotaleaceae</taxon>
        <taxon>Syntrophotalea</taxon>
    </lineage>
</organism>
<accession>A0A1L3GE42</accession>
<comment type="similarity">
    <text evidence="8 9">Belongs to the OMP decarboxylase family. Type 1 subfamily.</text>
</comment>
<evidence type="ECO:0000313" key="14">
    <source>
        <dbReference type="EMBL" id="APG24211.1"/>
    </source>
</evidence>
<dbReference type="PROSITE" id="PS00156">
    <property type="entry name" value="OMPDECASE"/>
    <property type="match status" value="1"/>
</dbReference>
<feature type="binding site" evidence="9 11">
    <location>
        <position position="188"/>
    </location>
    <ligand>
        <name>substrate</name>
    </ligand>
</feature>
<dbReference type="NCBIfam" id="TIGR01740">
    <property type="entry name" value="pyrF"/>
    <property type="match status" value="1"/>
</dbReference>
<dbReference type="Proteomes" id="UP000182264">
    <property type="component" value="Chromosome"/>
</dbReference>
<dbReference type="InterPro" id="IPR013785">
    <property type="entry name" value="Aldolase_TIM"/>
</dbReference>
<reference evidence="14 15" key="1">
    <citation type="journal article" date="2017" name="Genome Announc.">
        <title>Complete Genome Sequences of Two Acetylene-Fermenting Pelobacter acetylenicus Strains.</title>
        <authorList>
            <person name="Sutton J.M."/>
            <person name="Baesman S.M."/>
            <person name="Fierst J.L."/>
            <person name="Poret-Peterson A.T."/>
            <person name="Oremland R.S."/>
            <person name="Dunlap D.S."/>
            <person name="Akob D.M."/>
        </authorList>
    </citation>
    <scope>NUCLEOTIDE SEQUENCE [LARGE SCALE GENOMIC DNA]</scope>
    <source>
        <strain evidence="14 15">DSM 3247</strain>
    </source>
</reference>
<evidence type="ECO:0000313" key="15">
    <source>
        <dbReference type="Proteomes" id="UP000182264"/>
    </source>
</evidence>
<dbReference type="AlphaFoldDB" id="A0A1L3GE42"/>
<feature type="binding site" evidence="9">
    <location>
        <begin position="63"/>
        <end position="72"/>
    </location>
    <ligand>
        <name>substrate</name>
    </ligand>
</feature>
<dbReference type="EC" id="4.1.1.23" evidence="9"/>
<feature type="binding site" evidence="9 11">
    <location>
        <position position="127"/>
    </location>
    <ligand>
        <name>substrate</name>
    </ligand>
</feature>
<dbReference type="Gene3D" id="3.20.20.70">
    <property type="entry name" value="Aldolase class I"/>
    <property type="match status" value="1"/>
</dbReference>
<dbReference type="RefSeq" id="WP_072286027.1">
    <property type="nucleotide sequence ID" value="NZ_CP015455.1"/>
</dbReference>
<dbReference type="HAMAP" id="MF_01200_B">
    <property type="entry name" value="OMPdecase_type1_B"/>
    <property type="match status" value="1"/>
</dbReference>
<feature type="active site" description="For OMPdecase activity" evidence="10">
    <location>
        <position position="63"/>
    </location>
</feature>
<dbReference type="EMBL" id="CP015518">
    <property type="protein sequence ID" value="APG24211.1"/>
    <property type="molecule type" value="Genomic_DNA"/>
</dbReference>
<evidence type="ECO:0000256" key="3">
    <source>
        <dbReference type="ARBA" id="ARBA00011738"/>
    </source>
</evidence>
<evidence type="ECO:0000256" key="5">
    <source>
        <dbReference type="ARBA" id="ARBA00022975"/>
    </source>
</evidence>
<dbReference type="PANTHER" id="PTHR32119">
    <property type="entry name" value="OROTIDINE 5'-PHOSPHATE DECARBOXYLASE"/>
    <property type="match status" value="1"/>
</dbReference>
<keyword evidence="6 9" id="KW-0456">Lyase</keyword>
<comment type="pathway">
    <text evidence="2 9 12">Pyrimidine metabolism; UMP biosynthesis via de novo pathway; UMP from orotate: step 2/2.</text>
</comment>
<dbReference type="GO" id="GO:0044205">
    <property type="term" value="P:'de novo' UMP biosynthetic process"/>
    <property type="evidence" value="ECO:0007669"/>
    <property type="project" value="UniProtKB-UniRule"/>
</dbReference>
<dbReference type="NCBIfam" id="NF001273">
    <property type="entry name" value="PRK00230.1"/>
    <property type="match status" value="1"/>
</dbReference>
<comment type="catalytic activity">
    <reaction evidence="7 9 12">
        <text>orotidine 5'-phosphate + H(+) = UMP + CO2</text>
        <dbReference type="Rhea" id="RHEA:11596"/>
        <dbReference type="ChEBI" id="CHEBI:15378"/>
        <dbReference type="ChEBI" id="CHEBI:16526"/>
        <dbReference type="ChEBI" id="CHEBI:57538"/>
        <dbReference type="ChEBI" id="CHEBI:57865"/>
        <dbReference type="EC" id="4.1.1.23"/>
    </reaction>
</comment>
<dbReference type="GO" id="GO:0004590">
    <property type="term" value="F:orotidine-5'-phosphate decarboxylase activity"/>
    <property type="evidence" value="ECO:0007669"/>
    <property type="project" value="UniProtKB-UniRule"/>
</dbReference>
<feature type="binding site" evidence="9 11">
    <location>
        <position position="36"/>
    </location>
    <ligand>
        <name>substrate</name>
    </ligand>
</feature>
<dbReference type="InterPro" id="IPR047596">
    <property type="entry name" value="OMPdecase_bac"/>
</dbReference>
<feature type="active site" description="For OMPdecase activity" evidence="10">
    <location>
        <position position="65"/>
    </location>
</feature>
<dbReference type="GO" id="GO:0006207">
    <property type="term" value="P:'de novo' pyrimidine nucleobase biosynthetic process"/>
    <property type="evidence" value="ECO:0007669"/>
    <property type="project" value="InterPro"/>
</dbReference>
<gene>
    <name evidence="9" type="primary">pyrF</name>
    <name evidence="14" type="ORF">A7E75_03550</name>
</gene>
<comment type="function">
    <text evidence="1 9">Catalyzes the decarboxylation of orotidine 5'-monophosphate (OMP) to uridine 5'-monophosphate (UMP).</text>
</comment>
<feature type="binding site" evidence="9 11">
    <location>
        <position position="14"/>
    </location>
    <ligand>
        <name>substrate</name>
    </ligand>
</feature>
<evidence type="ECO:0000259" key="13">
    <source>
        <dbReference type="SMART" id="SM00934"/>
    </source>
</evidence>
<feature type="active site" description="Proton donor" evidence="9">
    <location>
        <position position="65"/>
    </location>
</feature>
<evidence type="ECO:0000256" key="1">
    <source>
        <dbReference type="ARBA" id="ARBA00002356"/>
    </source>
</evidence>